<dbReference type="EMBL" id="AGEL01000003">
    <property type="protein sequence ID" value="EHO18133.1"/>
    <property type="molecule type" value="Genomic_DNA"/>
</dbReference>
<feature type="transmembrane region" description="Helical" evidence="6">
    <location>
        <begin position="180"/>
        <end position="198"/>
    </location>
</feature>
<dbReference type="Proteomes" id="UP000018466">
    <property type="component" value="Unassembled WGS sequence"/>
</dbReference>
<evidence type="ECO:0000256" key="2">
    <source>
        <dbReference type="ARBA" id="ARBA00022692"/>
    </source>
</evidence>
<evidence type="ECO:0000256" key="3">
    <source>
        <dbReference type="ARBA" id="ARBA00022960"/>
    </source>
</evidence>
<comment type="caution">
    <text evidence="7">The sequence shown here is derived from an EMBL/GenBank/DDBJ whole genome shotgun (WGS) entry which is preliminary data.</text>
</comment>
<dbReference type="PANTHER" id="PTHR30474:SF1">
    <property type="entry name" value="PEPTIDOGLYCAN GLYCOSYLTRANSFERASE MRDB"/>
    <property type="match status" value="1"/>
</dbReference>
<keyword evidence="2 6" id="KW-0812">Transmembrane</keyword>
<feature type="transmembrane region" description="Helical" evidence="6">
    <location>
        <begin position="44"/>
        <end position="62"/>
    </location>
</feature>
<comment type="subcellular location">
    <subcellularLocation>
        <location evidence="1">Membrane</location>
        <topology evidence="1">Multi-pass membrane protein</topology>
    </subcellularLocation>
</comment>
<dbReference type="InterPro" id="IPR001182">
    <property type="entry name" value="FtsW/RodA"/>
</dbReference>
<name>A0A930GNY5_9FIRM</name>
<dbReference type="GO" id="GO:0008360">
    <property type="term" value="P:regulation of cell shape"/>
    <property type="evidence" value="ECO:0007669"/>
    <property type="project" value="UniProtKB-KW"/>
</dbReference>
<feature type="transmembrane region" description="Helical" evidence="6">
    <location>
        <begin position="135"/>
        <end position="150"/>
    </location>
</feature>
<feature type="transmembrane region" description="Helical" evidence="6">
    <location>
        <begin position="346"/>
        <end position="366"/>
    </location>
</feature>
<evidence type="ECO:0000313" key="8">
    <source>
        <dbReference type="Proteomes" id="UP000018466"/>
    </source>
</evidence>
<sequence>MDVKRFLRVFSFRLLFAVCALNVIGILAINSATNQNMSYVGRQAAGMVLGIAVIALLCFVPYQKLLRYAVPVFVLCAILLLMVRFFGKSVNGAKRWIVLPALGQVQPSEFAKIGVAMFFSWLLGKNYESINQPRFLLLFAAFAMIPIGLISSEPDLSTTIVVAVSIAAMLFAAGISYRWIGLALLVAVPFAVSTVFLLKRGMVPFLKEYQVRRILAFLYPAQYADANWQQDNSIMAIGSGQLFGKGLNNNTLASVKSGNFLSEEQTDFIFAVIGEEMGFVGCLLVLLLYAILVYECYYLAGKARDMEGRILCTGVGTLIAFQGFSNIAVATGIFPNTGLTLPFISYGVSSLLAFYVQIGLVLNVGLQRRDIYREDDMPRGRVGFGGQYR</sequence>
<feature type="transmembrane region" description="Helical" evidence="6">
    <location>
        <begin position="310"/>
        <end position="334"/>
    </location>
</feature>
<keyword evidence="3" id="KW-0133">Cell shape</keyword>
<dbReference type="RefSeq" id="WP_009532152.1">
    <property type="nucleotide sequence ID" value="NZ_CAUOLT010000039.1"/>
</dbReference>
<feature type="transmembrane region" description="Helical" evidence="6">
    <location>
        <begin position="12"/>
        <end position="32"/>
    </location>
</feature>
<evidence type="ECO:0000256" key="1">
    <source>
        <dbReference type="ARBA" id="ARBA00004141"/>
    </source>
</evidence>
<keyword evidence="5 6" id="KW-0472">Membrane</keyword>
<dbReference type="AlphaFoldDB" id="A0A930GNY5"/>
<dbReference type="OrthoDB" id="9812661at2"/>
<proteinExistence type="predicted"/>
<evidence type="ECO:0000256" key="4">
    <source>
        <dbReference type="ARBA" id="ARBA00022989"/>
    </source>
</evidence>
<evidence type="ECO:0000256" key="5">
    <source>
        <dbReference type="ARBA" id="ARBA00023136"/>
    </source>
</evidence>
<dbReference type="Pfam" id="PF01098">
    <property type="entry name" value="FTSW_RODA_SPOVE"/>
    <property type="match status" value="1"/>
</dbReference>
<evidence type="ECO:0008006" key="9">
    <source>
        <dbReference type="Google" id="ProtNLM"/>
    </source>
</evidence>
<feature type="transmembrane region" description="Helical" evidence="6">
    <location>
        <begin position="156"/>
        <end position="173"/>
    </location>
</feature>
<feature type="transmembrane region" description="Helical" evidence="6">
    <location>
        <begin position="68"/>
        <end position="87"/>
    </location>
</feature>
<organism evidence="7 8">
    <name type="scientific">Stomatobaculum longum</name>
    <dbReference type="NCBI Taxonomy" id="796942"/>
    <lineage>
        <taxon>Bacteria</taxon>
        <taxon>Bacillati</taxon>
        <taxon>Bacillota</taxon>
        <taxon>Clostridia</taxon>
        <taxon>Lachnospirales</taxon>
        <taxon>Lachnospiraceae</taxon>
        <taxon>Stomatobaculum</taxon>
    </lineage>
</organism>
<dbReference type="GO" id="GO:0015648">
    <property type="term" value="F:lipid-linked peptidoglycan transporter activity"/>
    <property type="evidence" value="ECO:0007669"/>
    <property type="project" value="TreeGrafter"/>
</dbReference>
<dbReference type="PANTHER" id="PTHR30474">
    <property type="entry name" value="CELL CYCLE PROTEIN"/>
    <property type="match status" value="1"/>
</dbReference>
<keyword evidence="8" id="KW-1185">Reference proteome</keyword>
<accession>A0A930GNY5</accession>
<feature type="transmembrane region" description="Helical" evidence="6">
    <location>
        <begin position="277"/>
        <end position="298"/>
    </location>
</feature>
<dbReference type="GO" id="GO:0051301">
    <property type="term" value="P:cell division"/>
    <property type="evidence" value="ECO:0007669"/>
    <property type="project" value="InterPro"/>
</dbReference>
<evidence type="ECO:0000313" key="7">
    <source>
        <dbReference type="EMBL" id="EHO18133.1"/>
    </source>
</evidence>
<dbReference type="GeneID" id="86940110"/>
<dbReference type="GO" id="GO:0005886">
    <property type="term" value="C:plasma membrane"/>
    <property type="evidence" value="ECO:0007669"/>
    <property type="project" value="TreeGrafter"/>
</dbReference>
<dbReference type="GO" id="GO:0032153">
    <property type="term" value="C:cell division site"/>
    <property type="evidence" value="ECO:0007669"/>
    <property type="project" value="TreeGrafter"/>
</dbReference>
<gene>
    <name evidence="7" type="ORF">HMPREF9623_00317</name>
</gene>
<evidence type="ECO:0000256" key="6">
    <source>
        <dbReference type="SAM" id="Phobius"/>
    </source>
</evidence>
<reference evidence="7 8" key="1">
    <citation type="submission" date="2011-10" db="EMBL/GenBank/DDBJ databases">
        <title>The Genome Sequence of Lachnospiraceae bacterium ACC2.</title>
        <authorList>
            <consortium name="The Broad Institute Genome Sequencing Platform"/>
            <person name="Earl A."/>
            <person name="Ward D."/>
            <person name="Feldgarden M."/>
            <person name="Gevers D."/>
            <person name="Sizova M."/>
            <person name="Hazen A."/>
            <person name="Epstein S."/>
            <person name="Young S.K."/>
            <person name="Zeng Q."/>
            <person name="Gargeya S."/>
            <person name="Fitzgerald M."/>
            <person name="Haas B."/>
            <person name="Abouelleil A."/>
            <person name="Alvarado L."/>
            <person name="Arachchi H.M."/>
            <person name="Berlin A."/>
            <person name="Brown A."/>
            <person name="Chapman S.B."/>
            <person name="Chen Z."/>
            <person name="Dunbar C."/>
            <person name="Freedman E."/>
            <person name="Gearin G."/>
            <person name="Goldberg J."/>
            <person name="Griggs A."/>
            <person name="Gujja S."/>
            <person name="Heiman D."/>
            <person name="Howarth C."/>
            <person name="Larson L."/>
            <person name="Lui A."/>
            <person name="MacDonald P.J.P."/>
            <person name="Montmayeur A."/>
            <person name="Murphy C."/>
            <person name="Neiman D."/>
            <person name="Pearson M."/>
            <person name="Priest M."/>
            <person name="Roberts A."/>
            <person name="Saif S."/>
            <person name="Shea T."/>
            <person name="Shenoy N."/>
            <person name="Sisk P."/>
            <person name="Stolte C."/>
            <person name="Sykes S."/>
            <person name="Wortman J."/>
            <person name="Nusbaum C."/>
            <person name="Birren B."/>
        </authorList>
    </citation>
    <scope>NUCLEOTIDE SEQUENCE [LARGE SCALE GENOMIC DNA]</scope>
    <source>
        <strain evidence="7 8">ACC2</strain>
    </source>
</reference>
<keyword evidence="4 6" id="KW-1133">Transmembrane helix</keyword>
<protein>
    <recommendedName>
        <fullName evidence="9">Rod shape-determining protein RodA</fullName>
    </recommendedName>
</protein>